<accession>A0A9D4K5R5</accession>
<keyword evidence="2" id="KW-1185">Reference proteome</keyword>
<reference evidence="1" key="1">
    <citation type="journal article" date="2019" name="bioRxiv">
        <title>The Genome of the Zebra Mussel, Dreissena polymorpha: A Resource for Invasive Species Research.</title>
        <authorList>
            <person name="McCartney M.A."/>
            <person name="Auch B."/>
            <person name="Kono T."/>
            <person name="Mallez S."/>
            <person name="Zhang Y."/>
            <person name="Obille A."/>
            <person name="Becker A."/>
            <person name="Abrahante J.E."/>
            <person name="Garbe J."/>
            <person name="Badalamenti J.P."/>
            <person name="Herman A."/>
            <person name="Mangelson H."/>
            <person name="Liachko I."/>
            <person name="Sullivan S."/>
            <person name="Sone E.D."/>
            <person name="Koren S."/>
            <person name="Silverstein K.A.T."/>
            <person name="Beckman K.B."/>
            <person name="Gohl D.M."/>
        </authorList>
    </citation>
    <scope>NUCLEOTIDE SEQUENCE</scope>
    <source>
        <strain evidence="1">Duluth1</strain>
        <tissue evidence="1">Whole animal</tissue>
    </source>
</reference>
<comment type="caution">
    <text evidence="1">The sequence shown here is derived from an EMBL/GenBank/DDBJ whole genome shotgun (WGS) entry which is preliminary data.</text>
</comment>
<dbReference type="EMBL" id="JAIWYP010000004">
    <property type="protein sequence ID" value="KAH3833454.1"/>
    <property type="molecule type" value="Genomic_DNA"/>
</dbReference>
<gene>
    <name evidence="1" type="ORF">DPMN_106764</name>
</gene>
<sequence>MELTCSVQPKDIIRTNVLTMFHAEVLTRINSPTPDIIGTNLTINVASRATGTIFELVQDIMDKCPSPLRQYIIGTHFLTKVHEDRTIHVATRVLTKKMVTPPDGQKAVEKANHEHFVLR</sequence>
<dbReference type="Proteomes" id="UP000828390">
    <property type="component" value="Unassembled WGS sequence"/>
</dbReference>
<reference evidence="1" key="2">
    <citation type="submission" date="2020-11" db="EMBL/GenBank/DDBJ databases">
        <authorList>
            <person name="McCartney M.A."/>
            <person name="Auch B."/>
            <person name="Kono T."/>
            <person name="Mallez S."/>
            <person name="Becker A."/>
            <person name="Gohl D.M."/>
            <person name="Silverstein K.A.T."/>
            <person name="Koren S."/>
            <person name="Bechman K.B."/>
            <person name="Herman A."/>
            <person name="Abrahante J.E."/>
            <person name="Garbe J."/>
        </authorList>
    </citation>
    <scope>NUCLEOTIDE SEQUENCE</scope>
    <source>
        <strain evidence="1">Duluth1</strain>
        <tissue evidence="1">Whole animal</tissue>
    </source>
</reference>
<organism evidence="1 2">
    <name type="scientific">Dreissena polymorpha</name>
    <name type="common">Zebra mussel</name>
    <name type="synonym">Mytilus polymorpha</name>
    <dbReference type="NCBI Taxonomy" id="45954"/>
    <lineage>
        <taxon>Eukaryota</taxon>
        <taxon>Metazoa</taxon>
        <taxon>Spiralia</taxon>
        <taxon>Lophotrochozoa</taxon>
        <taxon>Mollusca</taxon>
        <taxon>Bivalvia</taxon>
        <taxon>Autobranchia</taxon>
        <taxon>Heteroconchia</taxon>
        <taxon>Euheterodonta</taxon>
        <taxon>Imparidentia</taxon>
        <taxon>Neoheterodontei</taxon>
        <taxon>Myida</taxon>
        <taxon>Dreissenoidea</taxon>
        <taxon>Dreissenidae</taxon>
        <taxon>Dreissena</taxon>
    </lineage>
</organism>
<proteinExistence type="predicted"/>
<name>A0A9D4K5R5_DREPO</name>
<dbReference type="AlphaFoldDB" id="A0A9D4K5R5"/>
<protein>
    <submittedName>
        <fullName evidence="1">Uncharacterized protein</fullName>
    </submittedName>
</protein>
<evidence type="ECO:0000313" key="2">
    <source>
        <dbReference type="Proteomes" id="UP000828390"/>
    </source>
</evidence>
<evidence type="ECO:0000313" key="1">
    <source>
        <dbReference type="EMBL" id="KAH3833454.1"/>
    </source>
</evidence>